<dbReference type="AlphaFoldDB" id="A7GH55"/>
<dbReference type="InterPro" id="IPR011047">
    <property type="entry name" value="Quinoprotein_ADH-like_sf"/>
</dbReference>
<feature type="signal peptide" evidence="1">
    <location>
        <begin position="1"/>
        <end position="30"/>
    </location>
</feature>
<dbReference type="InterPro" id="IPR002372">
    <property type="entry name" value="PQQ_rpt_dom"/>
</dbReference>
<feature type="domain" description="Pyrrolo-quinoline quinone repeat" evidence="2">
    <location>
        <begin position="76"/>
        <end position="241"/>
    </location>
</feature>
<evidence type="ECO:0000259" key="2">
    <source>
        <dbReference type="Pfam" id="PF13360"/>
    </source>
</evidence>
<dbReference type="KEGG" id="cbf:CLI_2887"/>
<dbReference type="PANTHER" id="PTHR42754:SF1">
    <property type="entry name" value="LIPOPROTEIN"/>
    <property type="match status" value="1"/>
</dbReference>
<accession>A7GH55</accession>
<proteinExistence type="predicted"/>
<evidence type="ECO:0000256" key="1">
    <source>
        <dbReference type="SAM" id="SignalP"/>
    </source>
</evidence>
<evidence type="ECO:0000313" key="4">
    <source>
        <dbReference type="Proteomes" id="UP000002410"/>
    </source>
</evidence>
<dbReference type="Proteomes" id="UP000002410">
    <property type="component" value="Chromosome"/>
</dbReference>
<dbReference type="RefSeq" id="WP_003404453.1">
    <property type="nucleotide sequence ID" value="NC_009699.1"/>
</dbReference>
<keyword evidence="1" id="KW-0732">Signal</keyword>
<dbReference type="Pfam" id="PF13360">
    <property type="entry name" value="PQQ_2"/>
    <property type="match status" value="1"/>
</dbReference>
<dbReference type="EMBL" id="CP000728">
    <property type="protein sequence ID" value="ABS40620.1"/>
    <property type="molecule type" value="Genomic_DNA"/>
</dbReference>
<feature type="chain" id="PRO_5002707126" description="Pyrrolo-quinoline quinone repeat domain-containing protein" evidence="1">
    <location>
        <begin position="31"/>
        <end position="369"/>
    </location>
</feature>
<dbReference type="HOGENOM" id="CLU_749450_0_0_9"/>
<gene>
    <name evidence="3" type="ordered locus">CLI_2887</name>
</gene>
<organism evidence="3 4">
    <name type="scientific">Clostridium botulinum (strain Langeland / NCTC 10281 / Type F)</name>
    <dbReference type="NCBI Taxonomy" id="441772"/>
    <lineage>
        <taxon>Bacteria</taxon>
        <taxon>Bacillati</taxon>
        <taxon>Bacillota</taxon>
        <taxon>Clostridia</taxon>
        <taxon>Eubacteriales</taxon>
        <taxon>Clostridiaceae</taxon>
        <taxon>Clostridium</taxon>
    </lineage>
</organism>
<name>A7GH55_CLOBL</name>
<dbReference type="PANTHER" id="PTHR42754">
    <property type="entry name" value="ENDOGLUCANASE"/>
    <property type="match status" value="1"/>
</dbReference>
<protein>
    <recommendedName>
        <fullName evidence="2">Pyrrolo-quinoline quinone repeat domain-containing protein</fullName>
    </recommendedName>
</protein>
<reference evidence="4" key="1">
    <citation type="submission" date="2007-06" db="EMBL/GenBank/DDBJ databases">
        <authorList>
            <person name="Brinkac L.M."/>
            <person name="Daugherty S."/>
            <person name="Dodson R.J."/>
            <person name="Madupu R."/>
            <person name="Brown J.L."/>
            <person name="Bruce D."/>
            <person name="Detter C."/>
            <person name="Munk C."/>
            <person name="Smith L.A."/>
            <person name="Smith T.J."/>
            <person name="White O."/>
            <person name="Brettin T.S."/>
        </authorList>
    </citation>
    <scope>NUCLEOTIDE SEQUENCE [LARGE SCALE GENOMIC DNA]</scope>
    <source>
        <strain evidence="4">Langeland / NCTC 10281 / Type F</strain>
    </source>
</reference>
<dbReference type="SUPFAM" id="SSF50998">
    <property type="entry name" value="Quinoprotein alcohol dehydrogenase-like"/>
    <property type="match status" value="1"/>
</dbReference>
<evidence type="ECO:0000313" key="3">
    <source>
        <dbReference type="EMBL" id="ABS40620.1"/>
    </source>
</evidence>
<sequence length="369" mass="40063">MNKRIKTLLSATLFTISFLTYGAFSQDVFAATIPYVASQKVFSDANVTSRHIEATSDGGSIITGSGTIDGVTGIYVAKLDRTENKTWQKIIPNLGVGMSIQPTSDNCYIVISSNKHVIKLDSNGNVLWDKILSDAAELSSLEPTNDNNFIICGSSKSDTSKYDTYLCKIDVDGNVIFSNSYGTSDNDFGTSVQQTVDGGYIILGSTMPSPAYYMYLVKVDRNGNLLWSKPVGAKGGTGRDIKVAKDGSFIIAGQIDSKGALLKTNSSGNLLWSKTLNDYDITCVELDTDGYMLAGSIRGSAFSLDLDMQIIKTDLSGNKVWDYETTEYNARDYSRSITKDLDGSFLIIGDTTNNQGFGDGNITFMKVKY</sequence>